<dbReference type="PANTHER" id="PTHR36845:SF1">
    <property type="entry name" value="HYDROLASE, PUTATIVE (AFU_ORTHOLOGUE AFUA_7G05090)-RELATED"/>
    <property type="match status" value="1"/>
</dbReference>
<evidence type="ECO:0000256" key="6">
    <source>
        <dbReference type="SAM" id="MobiDB-lite"/>
    </source>
</evidence>
<organism evidence="8 9">
    <name type="scientific">Fusarium circinatum</name>
    <name type="common">Pitch canker fungus</name>
    <name type="synonym">Gibberella circinata</name>
    <dbReference type="NCBI Taxonomy" id="48490"/>
    <lineage>
        <taxon>Eukaryota</taxon>
        <taxon>Fungi</taxon>
        <taxon>Dikarya</taxon>
        <taxon>Ascomycota</taxon>
        <taxon>Pezizomycotina</taxon>
        <taxon>Sordariomycetes</taxon>
        <taxon>Hypocreomycetidae</taxon>
        <taxon>Hypocreales</taxon>
        <taxon>Nectriaceae</taxon>
        <taxon>Fusarium</taxon>
        <taxon>Fusarium fujikuroi species complex</taxon>
    </lineage>
</organism>
<dbReference type="Pfam" id="PF01494">
    <property type="entry name" value="FAD_binding_3"/>
    <property type="match status" value="1"/>
</dbReference>
<evidence type="ECO:0000256" key="1">
    <source>
        <dbReference type="ARBA" id="ARBA00022630"/>
    </source>
</evidence>
<keyword evidence="1" id="KW-0285">Flavoprotein</keyword>
<name>A0A8H5U051_FUSCI</name>
<proteinExistence type="inferred from homology"/>
<dbReference type="EMBL" id="JAAQPE010000211">
    <property type="protein sequence ID" value="KAF5678643.1"/>
    <property type="molecule type" value="Genomic_DNA"/>
</dbReference>
<reference evidence="8 9" key="2">
    <citation type="submission" date="2020-05" db="EMBL/GenBank/DDBJ databases">
        <title>Identification and distribution of gene clusters putatively required for synthesis of sphingolipid metabolism inhibitors in phylogenetically diverse species of the filamentous fungus Fusarium.</title>
        <authorList>
            <person name="Kim H.-S."/>
            <person name="Busman M."/>
            <person name="Brown D.W."/>
            <person name="Divon H."/>
            <person name="Uhlig S."/>
            <person name="Proctor R.H."/>
        </authorList>
    </citation>
    <scope>NUCLEOTIDE SEQUENCE [LARGE SCALE GENOMIC DNA]</scope>
    <source>
        <strain evidence="8 9">NRRL 25331</strain>
    </source>
</reference>
<dbReference type="Gene3D" id="1.50.10.10">
    <property type="match status" value="1"/>
</dbReference>
<reference evidence="9" key="1">
    <citation type="journal article" date="2020" name="BMC Genomics">
        <title>Correction to: Identification and distribution of gene clusters required for synthesis of sphingolipid metabolism inhibitors in diverse species of the filamentous fungus Fusarium.</title>
        <authorList>
            <person name="Kim H.S."/>
            <person name="Lohmar J.M."/>
            <person name="Busman M."/>
            <person name="Brown D.W."/>
            <person name="Naumann T.A."/>
            <person name="Divon H.H."/>
            <person name="Lysoe E."/>
            <person name="Uhlig S."/>
            <person name="Proctor R.H."/>
        </authorList>
    </citation>
    <scope>NUCLEOTIDE SEQUENCE [LARGE SCALE GENOMIC DNA]</scope>
    <source>
        <strain evidence="9">NRRL 25331</strain>
    </source>
</reference>
<dbReference type="Proteomes" id="UP000572754">
    <property type="component" value="Unassembled WGS sequence"/>
</dbReference>
<dbReference type="PRINTS" id="PR00420">
    <property type="entry name" value="RNGMNOXGNASE"/>
</dbReference>
<dbReference type="GO" id="GO:0000272">
    <property type="term" value="P:polysaccharide catabolic process"/>
    <property type="evidence" value="ECO:0007669"/>
    <property type="project" value="TreeGrafter"/>
</dbReference>
<dbReference type="Gene3D" id="3.50.50.60">
    <property type="entry name" value="FAD/NAD(P)-binding domain"/>
    <property type="match status" value="1"/>
</dbReference>
<dbReference type="InterPro" id="IPR036188">
    <property type="entry name" value="FAD/NAD-bd_sf"/>
</dbReference>
<evidence type="ECO:0000313" key="8">
    <source>
        <dbReference type="EMBL" id="KAF5678643.1"/>
    </source>
</evidence>
<keyword evidence="3" id="KW-0274">FAD</keyword>
<dbReference type="InterPro" id="IPR008928">
    <property type="entry name" value="6-hairpin_glycosidase_sf"/>
</dbReference>
<feature type="compositionally biased region" description="Polar residues" evidence="6">
    <location>
        <begin position="1"/>
        <end position="14"/>
    </location>
</feature>
<feature type="domain" description="FAD-binding" evidence="7">
    <location>
        <begin position="504"/>
        <end position="577"/>
    </location>
</feature>
<gene>
    <name evidence="8" type="ORF">FCIRC_6417</name>
</gene>
<dbReference type="SUPFAM" id="SSF48208">
    <property type="entry name" value="Six-hairpin glycosidases"/>
    <property type="match status" value="1"/>
</dbReference>
<dbReference type="InterPro" id="IPR002938">
    <property type="entry name" value="FAD-bd"/>
</dbReference>
<sequence length="806" mass="90703">MKLSETMQPGQTLATKRKLPMPESQYANGAKRNGAERTKAGVKKTLSTEFKHLELLFSPSVEMKIWAVAERSLNMPEPPTWFPEYTKPGSTEYVYRDASFWTSGFFPGLLYLIMERRKKFQSEMRLLGLSRPEPDFPHMLQLEYASKWWTESLHKNGSLMGTHDLGFMICPWARLQWDLHRDPKAFTTLMTAANTLADRFSEKVGCMRSWDVCQTKVYSFTDPSKDFLVIIDNMMNLDLLFWAASEAFSQADSARFFDIAMAHARTSKEYLIRDDWSSSHVANFDPSTGALKERLTNQGYSHTSCWSRGQAWAIAGFAKSYEWSGESSFLDTAKNCADYFLRRLPDTHVPPWDFDAQDEAGATKQPPDTSAAMVTAYGMLLIHQSLQSRSEESPYLGHALRIVDAVCERHLNPAASQKQEMGTIPTVENGRATVVNCVETAVGLGDTILNGATINNFEFAPRRWADHGLVYADYFFVLFGNKLLEMNALSSRTDQIMSRQSIAVADQFASKSLRVFLTGDSAHQNIPTGGYGMNTAVGDSFDLGWKLAAVIKGGGGSHLLRSYEMERKPIAIQNIERSGVHFKVHQDYVGWVAEAGPELILSRSTQAKELKERIHRHVQEHAGENQDHGIEMGYRYRNSPIILRPGDATKEPQWSHRNYIPSTWPGARAPHLFLSDGKTSIFDHFGQGFTLVDFSQDGKWAARFMKTAKHIGIQLKPVHLPQETTAREIWGRDAVLIRPDDFVSWRASEEGYEEDIEHILRVAAGYKASDVDGTAHVIQDVKTKGFTSTVGNVKQDGIKLTAAFQK</sequence>
<dbReference type="AlphaFoldDB" id="A0A8H5U051"/>
<dbReference type="GO" id="GO:0071949">
    <property type="term" value="F:FAD binding"/>
    <property type="evidence" value="ECO:0007669"/>
    <property type="project" value="InterPro"/>
</dbReference>
<evidence type="ECO:0000256" key="3">
    <source>
        <dbReference type="ARBA" id="ARBA00022827"/>
    </source>
</evidence>
<keyword evidence="9" id="KW-1185">Reference proteome</keyword>
<dbReference type="GO" id="GO:0016491">
    <property type="term" value="F:oxidoreductase activity"/>
    <property type="evidence" value="ECO:0007669"/>
    <property type="project" value="UniProtKB-KW"/>
</dbReference>
<dbReference type="GO" id="GO:0052757">
    <property type="term" value="F:chondroitin hydrolase activity"/>
    <property type="evidence" value="ECO:0007669"/>
    <property type="project" value="TreeGrafter"/>
</dbReference>
<dbReference type="SUPFAM" id="SSF51905">
    <property type="entry name" value="FAD/NAD(P)-binding domain"/>
    <property type="match status" value="1"/>
</dbReference>
<evidence type="ECO:0000256" key="4">
    <source>
        <dbReference type="ARBA" id="ARBA00023002"/>
    </source>
</evidence>
<evidence type="ECO:0000313" key="9">
    <source>
        <dbReference type="Proteomes" id="UP000572754"/>
    </source>
</evidence>
<evidence type="ECO:0000259" key="7">
    <source>
        <dbReference type="Pfam" id="PF01494"/>
    </source>
</evidence>
<comment type="caution">
    <text evidence="8">The sequence shown here is derived from an EMBL/GenBank/DDBJ whole genome shotgun (WGS) entry which is preliminary data.</text>
</comment>
<dbReference type="PANTHER" id="PTHR36845">
    <property type="entry name" value="HYDROLASE, PUTATIVE (AFU_ORTHOLOGUE AFUA_7G05090)-RELATED"/>
    <property type="match status" value="1"/>
</dbReference>
<dbReference type="Gene3D" id="3.40.30.120">
    <property type="match status" value="1"/>
</dbReference>
<comment type="similarity">
    <text evidence="5">Belongs to the glycosyl hydrolase 88 family.</text>
</comment>
<evidence type="ECO:0000256" key="5">
    <source>
        <dbReference type="ARBA" id="ARBA00038358"/>
    </source>
</evidence>
<dbReference type="InterPro" id="IPR012341">
    <property type="entry name" value="6hp_glycosidase-like_sf"/>
</dbReference>
<dbReference type="Pfam" id="PF21274">
    <property type="entry name" value="Rng_hyd_C"/>
    <property type="match status" value="1"/>
</dbReference>
<protein>
    <submittedName>
        <fullName evidence="8">Unsaturated glucuronyl hydrolase</fullName>
    </submittedName>
</protein>
<keyword evidence="4" id="KW-0560">Oxidoreductase</keyword>
<evidence type="ECO:0000256" key="2">
    <source>
        <dbReference type="ARBA" id="ARBA00022801"/>
    </source>
</evidence>
<feature type="region of interest" description="Disordered" evidence="6">
    <location>
        <begin position="1"/>
        <end position="39"/>
    </location>
</feature>
<keyword evidence="2 8" id="KW-0378">Hydrolase</keyword>
<dbReference type="InterPro" id="IPR052369">
    <property type="entry name" value="UG_Glycosaminoglycan_Hydrolase"/>
</dbReference>
<accession>A0A8H5U051</accession>